<evidence type="ECO:0000259" key="4">
    <source>
        <dbReference type="PROSITE" id="PS50600"/>
    </source>
</evidence>
<evidence type="ECO:0000256" key="1">
    <source>
        <dbReference type="ARBA" id="ARBA00005234"/>
    </source>
</evidence>
<sequence>MINVSTFMTHIEQQAMMQLSRLEIVNDEEHVIGEYIKGYRMHAAIPWHMVDHVFVPVHVKNKFHWVLAVISLNDKRINVYDSYRAAGHDAAIKTRDS</sequence>
<comment type="similarity">
    <text evidence="1">Belongs to the peptidase C48 family.</text>
</comment>
<evidence type="ECO:0000256" key="2">
    <source>
        <dbReference type="ARBA" id="ARBA00022670"/>
    </source>
</evidence>
<dbReference type="Gene3D" id="3.40.395.10">
    <property type="entry name" value="Adenoviral Proteinase, Chain A"/>
    <property type="match status" value="1"/>
</dbReference>
<dbReference type="GO" id="GO:0006508">
    <property type="term" value="P:proteolysis"/>
    <property type="evidence" value="ECO:0007669"/>
    <property type="project" value="UniProtKB-KW"/>
</dbReference>
<dbReference type="EMBL" id="GEDG01015251">
    <property type="protein sequence ID" value="JAP23643.1"/>
    <property type="molecule type" value="Transcribed_RNA"/>
</dbReference>
<dbReference type="PROSITE" id="PS50600">
    <property type="entry name" value="ULP_PROTEASE"/>
    <property type="match status" value="1"/>
</dbReference>
<name>A0A0V0HVU9_SOLCH</name>
<feature type="domain" description="Ubiquitin-like protease family profile" evidence="4">
    <location>
        <begin position="1"/>
        <end position="97"/>
    </location>
</feature>
<dbReference type="GO" id="GO:0008234">
    <property type="term" value="F:cysteine-type peptidase activity"/>
    <property type="evidence" value="ECO:0007669"/>
    <property type="project" value="InterPro"/>
</dbReference>
<dbReference type="PANTHER" id="PTHR31470">
    <property type="entry name" value="CYSTEINE PROTEINASES SUPERFAMILY PROTEIN-RELATED-RELATED"/>
    <property type="match status" value="1"/>
</dbReference>
<dbReference type="InterPro" id="IPR003653">
    <property type="entry name" value="Peptidase_C48_C"/>
</dbReference>
<organism evidence="5">
    <name type="scientific">Solanum chacoense</name>
    <name type="common">Chaco potato</name>
    <dbReference type="NCBI Taxonomy" id="4108"/>
    <lineage>
        <taxon>Eukaryota</taxon>
        <taxon>Viridiplantae</taxon>
        <taxon>Streptophyta</taxon>
        <taxon>Embryophyta</taxon>
        <taxon>Tracheophyta</taxon>
        <taxon>Spermatophyta</taxon>
        <taxon>Magnoliopsida</taxon>
        <taxon>eudicotyledons</taxon>
        <taxon>Gunneridae</taxon>
        <taxon>Pentapetalae</taxon>
        <taxon>asterids</taxon>
        <taxon>lamiids</taxon>
        <taxon>Solanales</taxon>
        <taxon>Solanaceae</taxon>
        <taxon>Solanoideae</taxon>
        <taxon>Solaneae</taxon>
        <taxon>Solanum</taxon>
    </lineage>
</organism>
<dbReference type="Pfam" id="PF02902">
    <property type="entry name" value="Peptidase_C48"/>
    <property type="match status" value="1"/>
</dbReference>
<dbReference type="AlphaFoldDB" id="A0A0V0HVU9"/>
<dbReference type="PANTHER" id="PTHR31470:SF55">
    <property type="entry name" value="UBIQUITIN-LIKE PROTEASE FAMILY PROFILE DOMAIN-CONTAINING PROTEIN"/>
    <property type="match status" value="1"/>
</dbReference>
<keyword evidence="3" id="KW-0378">Hydrolase</keyword>
<accession>A0A0V0HVU9</accession>
<reference evidence="5" key="1">
    <citation type="submission" date="2015-12" db="EMBL/GenBank/DDBJ databases">
        <title>Gene expression during late stages of embryo sac development: a critical building block for successful pollen-pistil interactions.</title>
        <authorList>
            <person name="Liu Y."/>
            <person name="Joly V."/>
            <person name="Sabar M."/>
            <person name="Matton D.P."/>
        </authorList>
    </citation>
    <scope>NUCLEOTIDE SEQUENCE</scope>
</reference>
<dbReference type="InterPro" id="IPR038765">
    <property type="entry name" value="Papain-like_cys_pep_sf"/>
</dbReference>
<evidence type="ECO:0000256" key="3">
    <source>
        <dbReference type="ARBA" id="ARBA00022801"/>
    </source>
</evidence>
<keyword evidence="2" id="KW-0645">Protease</keyword>
<proteinExistence type="inferred from homology"/>
<dbReference type="SUPFAM" id="SSF54001">
    <property type="entry name" value="Cysteine proteinases"/>
    <property type="match status" value="1"/>
</dbReference>
<protein>
    <submittedName>
        <fullName evidence="5">Putative ovule protein</fullName>
    </submittedName>
</protein>
<evidence type="ECO:0000313" key="5">
    <source>
        <dbReference type="EMBL" id="JAP23643.1"/>
    </source>
</evidence>